<protein>
    <recommendedName>
        <fullName evidence="1">CAP-Gly domain-containing protein</fullName>
    </recommendedName>
</protein>
<keyword evidence="3" id="KW-1185">Reference proteome</keyword>
<proteinExistence type="predicted"/>
<dbReference type="Proteomes" id="UP000054408">
    <property type="component" value="Unassembled WGS sequence"/>
</dbReference>
<evidence type="ECO:0000259" key="1">
    <source>
        <dbReference type="PROSITE" id="PS50245"/>
    </source>
</evidence>
<name>A0A0L0DHF1_THETB</name>
<dbReference type="Gene3D" id="2.30.30.190">
    <property type="entry name" value="CAP Gly-rich-like domain"/>
    <property type="match status" value="1"/>
</dbReference>
<dbReference type="eggNOG" id="KOG4568">
    <property type="taxonomic scope" value="Eukaryota"/>
</dbReference>
<dbReference type="GeneID" id="25566434"/>
<evidence type="ECO:0000313" key="2">
    <source>
        <dbReference type="EMBL" id="KNC51625.1"/>
    </source>
</evidence>
<organism evidence="2 3">
    <name type="scientific">Thecamonas trahens ATCC 50062</name>
    <dbReference type="NCBI Taxonomy" id="461836"/>
    <lineage>
        <taxon>Eukaryota</taxon>
        <taxon>Apusozoa</taxon>
        <taxon>Apusomonadida</taxon>
        <taxon>Apusomonadidae</taxon>
        <taxon>Thecamonas</taxon>
    </lineage>
</organism>
<dbReference type="STRING" id="461836.A0A0L0DHF1"/>
<gene>
    <name evidence="2" type="ORF">AMSG_07538</name>
</gene>
<accession>A0A0L0DHF1</accession>
<reference evidence="2 3" key="1">
    <citation type="submission" date="2010-05" db="EMBL/GenBank/DDBJ databases">
        <title>The Genome Sequence of Thecamonas trahens ATCC 50062.</title>
        <authorList>
            <consortium name="The Broad Institute Genome Sequencing Platform"/>
            <person name="Russ C."/>
            <person name="Cuomo C."/>
            <person name="Shea T."/>
            <person name="Young S.K."/>
            <person name="Zeng Q."/>
            <person name="Koehrsen M."/>
            <person name="Haas B."/>
            <person name="Borodovsky M."/>
            <person name="Guigo R."/>
            <person name="Alvarado L."/>
            <person name="Berlin A."/>
            <person name="Bochicchio J."/>
            <person name="Borenstein D."/>
            <person name="Chapman S."/>
            <person name="Chen Z."/>
            <person name="Freedman E."/>
            <person name="Gellesch M."/>
            <person name="Goldberg J."/>
            <person name="Griggs A."/>
            <person name="Gujja S."/>
            <person name="Heilman E."/>
            <person name="Heiman D."/>
            <person name="Hepburn T."/>
            <person name="Howarth C."/>
            <person name="Jen D."/>
            <person name="Larson L."/>
            <person name="Mehta T."/>
            <person name="Park D."/>
            <person name="Pearson M."/>
            <person name="Roberts A."/>
            <person name="Saif S."/>
            <person name="Shenoy N."/>
            <person name="Sisk P."/>
            <person name="Stolte C."/>
            <person name="Sykes S."/>
            <person name="Thomson T."/>
            <person name="Walk T."/>
            <person name="White J."/>
            <person name="Yandava C."/>
            <person name="Burger G."/>
            <person name="Gray M.W."/>
            <person name="Holland P.W.H."/>
            <person name="King N."/>
            <person name="Lang F.B.F."/>
            <person name="Roger A.J."/>
            <person name="Ruiz-Trillo I."/>
            <person name="Lander E."/>
            <person name="Nusbaum C."/>
        </authorList>
    </citation>
    <scope>NUCLEOTIDE SEQUENCE [LARGE SCALE GENOMIC DNA]</scope>
    <source>
        <strain evidence="2 3">ATCC 50062</strain>
    </source>
</reference>
<dbReference type="SUPFAM" id="SSF74924">
    <property type="entry name" value="Cap-Gly domain"/>
    <property type="match status" value="1"/>
</dbReference>
<dbReference type="InterPro" id="IPR000938">
    <property type="entry name" value="CAP-Gly_domain"/>
</dbReference>
<dbReference type="EMBL" id="GL349468">
    <property type="protein sequence ID" value="KNC51625.1"/>
    <property type="molecule type" value="Genomic_DNA"/>
</dbReference>
<dbReference type="InterPro" id="IPR036859">
    <property type="entry name" value="CAP-Gly_dom_sf"/>
</dbReference>
<dbReference type="RefSeq" id="XP_013756020.1">
    <property type="nucleotide sequence ID" value="XM_013900566.1"/>
</dbReference>
<dbReference type="SMART" id="SM01052">
    <property type="entry name" value="CAP_GLY"/>
    <property type="match status" value="1"/>
</dbReference>
<dbReference type="PROSITE" id="PS50245">
    <property type="entry name" value="CAP_GLY_2"/>
    <property type="match status" value="1"/>
</dbReference>
<dbReference type="OrthoDB" id="2130750at2759"/>
<feature type="domain" description="CAP-Gly" evidence="1">
    <location>
        <begin position="79"/>
        <end position="121"/>
    </location>
</feature>
<sequence>MYTHLHPSVNKFKSQTKSAMAGKTKSVSAAGKTKSAMAAGKIKSASAAGKIKHGTRLAVGDLVARADAGDVCGKVMFRGKTQFAPGVWIGIAWDTPDGSHDGVVKGVRYFECEAGHGSMLRPALLTRLPPPPSPPPATFVTEVPAAASSSAPRRPVSYYSWTTSQITEYLAEKGTDAGAIAATEVAGVTGREVYTLLEGTPDYELGEALAEQVGLDPGAAARSWLAAMRALPPPPGEELIAAHHFGPDARVCLLSNVREAMKAVVAETRKFPLLLDPSGTVQVFLKYAVNAQVSGKALVLAKATGREWKPELVRGLTSALNSSVLREPLLWFDLGNAAVEVDGLTIDGVFPRPALVPRALASSPHALLDAFMASWAATVDDDYRETFQASPDFAVVATSALDDATAASALPASGIFDYFEQLRVVVDNPLPGSQRPAPTAACVGCRAPDDYLLAAYCG</sequence>
<dbReference type="AlphaFoldDB" id="A0A0L0DHF1"/>
<dbReference type="PANTHER" id="PTHR18916">
    <property type="entry name" value="DYNACTIN 1-RELATED MICROTUBULE-BINDING"/>
    <property type="match status" value="1"/>
</dbReference>
<evidence type="ECO:0000313" key="3">
    <source>
        <dbReference type="Proteomes" id="UP000054408"/>
    </source>
</evidence>
<dbReference type="Pfam" id="PF01302">
    <property type="entry name" value="CAP_GLY"/>
    <property type="match status" value="1"/>
</dbReference>